<evidence type="ECO:0000256" key="8">
    <source>
        <dbReference type="ARBA" id="ARBA00023141"/>
    </source>
</evidence>
<dbReference type="InterPro" id="IPR001468">
    <property type="entry name" value="Indole-3-GlycerolPSynthase_CS"/>
</dbReference>
<comment type="similarity">
    <text evidence="10">Belongs to the TrpC family.</text>
</comment>
<dbReference type="GO" id="GO:0004640">
    <property type="term" value="F:phosphoribosylanthranilate isomerase activity"/>
    <property type="evidence" value="ECO:0007669"/>
    <property type="project" value="TreeGrafter"/>
</dbReference>
<dbReference type="PROSITE" id="PS00614">
    <property type="entry name" value="IGPS"/>
    <property type="match status" value="1"/>
</dbReference>
<dbReference type="NCBIfam" id="NF001373">
    <property type="entry name" value="PRK00278.1-6"/>
    <property type="match status" value="1"/>
</dbReference>
<dbReference type="HAMAP" id="MF_00134_B">
    <property type="entry name" value="IGPS_B"/>
    <property type="match status" value="1"/>
</dbReference>
<dbReference type="InterPro" id="IPR011060">
    <property type="entry name" value="RibuloseP-bd_barrel"/>
</dbReference>
<evidence type="ECO:0000256" key="7">
    <source>
        <dbReference type="ARBA" id="ARBA00022822"/>
    </source>
</evidence>
<keyword evidence="8 10" id="KW-0057">Aromatic amino acid biosynthesis</keyword>
<keyword evidence="9 10" id="KW-0456">Lyase</keyword>
<evidence type="ECO:0000256" key="3">
    <source>
        <dbReference type="ARBA" id="ARBA00012362"/>
    </source>
</evidence>
<gene>
    <name evidence="10 12" type="primary">trpC</name>
    <name evidence="12" type="ORF">QGN29_12510</name>
</gene>
<evidence type="ECO:0000256" key="4">
    <source>
        <dbReference type="ARBA" id="ARBA00018080"/>
    </source>
</evidence>
<keyword evidence="13" id="KW-1185">Reference proteome</keyword>
<comment type="pathway">
    <text evidence="2 10">Amino-acid biosynthesis; L-tryptophan biosynthesis; L-tryptophan from chorismate: step 4/5.</text>
</comment>
<dbReference type="InterPro" id="IPR013785">
    <property type="entry name" value="Aldolase_TIM"/>
</dbReference>
<dbReference type="Proteomes" id="UP001268683">
    <property type="component" value="Chromosome"/>
</dbReference>
<dbReference type="Pfam" id="PF00218">
    <property type="entry name" value="IGPS"/>
    <property type="match status" value="1"/>
</dbReference>
<dbReference type="GO" id="GO:0004425">
    <property type="term" value="F:indole-3-glycerol-phosphate synthase activity"/>
    <property type="evidence" value="ECO:0007669"/>
    <property type="project" value="UniProtKB-UniRule"/>
</dbReference>
<dbReference type="PANTHER" id="PTHR22854">
    <property type="entry name" value="TRYPTOPHAN BIOSYNTHESIS PROTEIN"/>
    <property type="match status" value="1"/>
</dbReference>
<dbReference type="CDD" id="cd00331">
    <property type="entry name" value="IGPS"/>
    <property type="match status" value="1"/>
</dbReference>
<dbReference type="InterPro" id="IPR013798">
    <property type="entry name" value="Indole-3-glycerol_P_synth_dom"/>
</dbReference>
<evidence type="ECO:0000259" key="11">
    <source>
        <dbReference type="Pfam" id="PF00218"/>
    </source>
</evidence>
<evidence type="ECO:0000256" key="9">
    <source>
        <dbReference type="ARBA" id="ARBA00023239"/>
    </source>
</evidence>
<dbReference type="NCBIfam" id="NF001377">
    <property type="entry name" value="PRK00278.2-4"/>
    <property type="match status" value="1"/>
</dbReference>
<evidence type="ECO:0000256" key="1">
    <source>
        <dbReference type="ARBA" id="ARBA00001633"/>
    </source>
</evidence>
<dbReference type="SUPFAM" id="SSF51366">
    <property type="entry name" value="Ribulose-phoshate binding barrel"/>
    <property type="match status" value="1"/>
</dbReference>
<dbReference type="AlphaFoldDB" id="A0AA52EBM5"/>
<comment type="catalytic activity">
    <reaction evidence="1 10">
        <text>1-(2-carboxyphenylamino)-1-deoxy-D-ribulose 5-phosphate + H(+) = (1S,2R)-1-C-(indol-3-yl)glycerol 3-phosphate + CO2 + H2O</text>
        <dbReference type="Rhea" id="RHEA:23476"/>
        <dbReference type="ChEBI" id="CHEBI:15377"/>
        <dbReference type="ChEBI" id="CHEBI:15378"/>
        <dbReference type="ChEBI" id="CHEBI:16526"/>
        <dbReference type="ChEBI" id="CHEBI:58613"/>
        <dbReference type="ChEBI" id="CHEBI:58866"/>
        <dbReference type="EC" id="4.1.1.48"/>
    </reaction>
</comment>
<organism evidence="12 13">
    <name type="scientific">Temperatibacter marinus</name>
    <dbReference type="NCBI Taxonomy" id="1456591"/>
    <lineage>
        <taxon>Bacteria</taxon>
        <taxon>Pseudomonadati</taxon>
        <taxon>Pseudomonadota</taxon>
        <taxon>Alphaproteobacteria</taxon>
        <taxon>Kordiimonadales</taxon>
        <taxon>Temperatibacteraceae</taxon>
        <taxon>Temperatibacter</taxon>
    </lineage>
</organism>
<accession>A0AA52EBM5</accession>
<dbReference type="Gene3D" id="3.20.20.70">
    <property type="entry name" value="Aldolase class I"/>
    <property type="match status" value="1"/>
</dbReference>
<name>A0AA52EBM5_9PROT</name>
<dbReference type="PANTHER" id="PTHR22854:SF2">
    <property type="entry name" value="INDOLE-3-GLYCEROL-PHOSPHATE SYNTHASE"/>
    <property type="match status" value="1"/>
</dbReference>
<feature type="domain" description="Indole-3-glycerol phosphate synthase" evidence="11">
    <location>
        <begin position="5"/>
        <end position="259"/>
    </location>
</feature>
<keyword evidence="7 10" id="KW-0822">Tryptophan biosynthesis</keyword>
<evidence type="ECO:0000313" key="13">
    <source>
        <dbReference type="Proteomes" id="UP001268683"/>
    </source>
</evidence>
<evidence type="ECO:0000256" key="10">
    <source>
        <dbReference type="HAMAP-Rule" id="MF_00134"/>
    </source>
</evidence>
<dbReference type="InterPro" id="IPR045186">
    <property type="entry name" value="Indole-3-glycerol_P_synth"/>
</dbReference>
<keyword evidence="5 10" id="KW-0028">Amino-acid biosynthesis</keyword>
<dbReference type="NCBIfam" id="NF001370">
    <property type="entry name" value="PRK00278.1-2"/>
    <property type="match status" value="1"/>
</dbReference>
<dbReference type="FunFam" id="3.20.20.70:FF:000024">
    <property type="entry name" value="Indole-3-glycerol phosphate synthase"/>
    <property type="match status" value="1"/>
</dbReference>
<proteinExistence type="inferred from homology"/>
<evidence type="ECO:0000256" key="5">
    <source>
        <dbReference type="ARBA" id="ARBA00022605"/>
    </source>
</evidence>
<keyword evidence="6 10" id="KW-0210">Decarboxylase</keyword>
<evidence type="ECO:0000256" key="2">
    <source>
        <dbReference type="ARBA" id="ARBA00004696"/>
    </source>
</evidence>
<evidence type="ECO:0000313" key="12">
    <source>
        <dbReference type="EMBL" id="WND02372.1"/>
    </source>
</evidence>
<dbReference type="EMBL" id="CP123872">
    <property type="protein sequence ID" value="WND02372.1"/>
    <property type="molecule type" value="Genomic_DNA"/>
</dbReference>
<dbReference type="RefSeq" id="WP_310798208.1">
    <property type="nucleotide sequence ID" value="NZ_CP123872.1"/>
</dbReference>
<dbReference type="GO" id="GO:0000162">
    <property type="term" value="P:L-tryptophan biosynthetic process"/>
    <property type="evidence" value="ECO:0007669"/>
    <property type="project" value="UniProtKB-UniRule"/>
</dbReference>
<sequence>MPAVLEEICAAKRAHVAQSKTKLSIQDLEEGIKQASAPRGFFSALEKKKTSKDYGLICEIKKASPSKGLIRPDFNPVAHAKDYEAAGAACLSILTDKPYFQGDDQFLIDARRTVSLPCLRKDFMIDPYQIYESRALGADCILLILAALDKSLATELESVALELGMDVLIEVHDAEEMKRALTMKSPLLGVNNRNLKTMEVSTQNTLDLAPMAGSDRLCVGESGLATHQDLIDCEKANVSTFLIGETFMRQDNIIQAVHTMVGK</sequence>
<evidence type="ECO:0000256" key="6">
    <source>
        <dbReference type="ARBA" id="ARBA00022793"/>
    </source>
</evidence>
<protein>
    <recommendedName>
        <fullName evidence="4 10">Indole-3-glycerol phosphate synthase</fullName>
        <shortName evidence="10">IGPS</shortName>
        <ecNumber evidence="3 10">4.1.1.48</ecNumber>
    </recommendedName>
</protein>
<dbReference type="KEGG" id="tmk:QGN29_12510"/>
<dbReference type="EC" id="4.1.1.48" evidence="3 10"/>
<reference evidence="12" key="1">
    <citation type="submission" date="2023-04" db="EMBL/GenBank/DDBJ databases">
        <title>Complete genome sequence of Temperatibacter marinus.</title>
        <authorList>
            <person name="Rong J.-C."/>
            <person name="Yi M.-L."/>
            <person name="Zhao Q."/>
        </authorList>
    </citation>
    <scope>NUCLEOTIDE SEQUENCE</scope>
    <source>
        <strain evidence="12">NBRC 110045</strain>
    </source>
</reference>